<dbReference type="InterPro" id="IPR036366">
    <property type="entry name" value="PGBDSf"/>
</dbReference>
<dbReference type="Pfam" id="PF01471">
    <property type="entry name" value="PG_binding_1"/>
    <property type="match status" value="2"/>
</dbReference>
<keyword evidence="4" id="KW-1185">Reference proteome</keyword>
<dbReference type="OrthoDB" id="9816507at2"/>
<dbReference type="Gene3D" id="1.10.101.10">
    <property type="entry name" value="PGBD-like superfamily/PGBD"/>
    <property type="match status" value="2"/>
</dbReference>
<sequence length="293" mass="29680">MAGRKTQEKTGLVALLLRGAVGNPMATAGGLMMTATAVAIMTNALALQPGTHPAPLFVGTRPVATAVPAASQAPALRSSDGSAVGATDHSLIADIQQGLKDFGYYKGEVDGLDGPQTSQAILAFERAFRLTPTGEPSNNVLLAIRSVRPKASLNSEVPVAADPLTVASLPADPAAPMPRPKPGAAIAPPATAQATPEDISADGIADLIASASPSEAPPKPAASAAPAPVAADPNLARIQRSLSQQGFGPVAIDGVMSAETRDAIKRFQAYYNLPQSGTIDEAFVSQLVKVGGL</sequence>
<reference evidence="3 4" key="1">
    <citation type="submission" date="2017-12" db="EMBL/GenBank/DDBJ databases">
        <title>Anaerobic carbon monoxide metabolism by Pleomorphomonas carboxyditropha sp. nov., a new mesophilic hydrogenogenic carboxidotroph.</title>
        <authorList>
            <person name="Esquivel-Elizondo S."/>
            <person name="Krajmalnik-Brown R."/>
        </authorList>
    </citation>
    <scope>NUCLEOTIDE SEQUENCE [LARGE SCALE GENOMIC DNA]</scope>
    <source>
        <strain evidence="3 4">R5-392</strain>
    </source>
</reference>
<feature type="domain" description="Peptidoglycan binding-like" evidence="2">
    <location>
        <begin position="90"/>
        <end position="141"/>
    </location>
</feature>
<name>A0A1I4SFN2_9HYPH</name>
<dbReference type="EMBL" id="PJNW01000009">
    <property type="protein sequence ID" value="PKR88927.1"/>
    <property type="molecule type" value="Genomic_DNA"/>
</dbReference>
<evidence type="ECO:0000256" key="1">
    <source>
        <dbReference type="SAM" id="MobiDB-lite"/>
    </source>
</evidence>
<gene>
    <name evidence="3" type="ORF">CXZ10_12485</name>
</gene>
<feature type="region of interest" description="Disordered" evidence="1">
    <location>
        <begin position="170"/>
        <end position="194"/>
    </location>
</feature>
<dbReference type="InterPro" id="IPR036365">
    <property type="entry name" value="PGBD-like_sf"/>
</dbReference>
<protein>
    <recommendedName>
        <fullName evidence="2">Peptidoglycan binding-like domain-containing protein</fullName>
    </recommendedName>
</protein>
<accession>A0A1I4SFN2</accession>
<dbReference type="AlphaFoldDB" id="A0A1I4SFN2"/>
<evidence type="ECO:0000313" key="4">
    <source>
        <dbReference type="Proteomes" id="UP000233491"/>
    </source>
</evidence>
<dbReference type="Proteomes" id="UP000233491">
    <property type="component" value="Unassembled WGS sequence"/>
</dbReference>
<dbReference type="RefSeq" id="WP_101289672.1">
    <property type="nucleotide sequence ID" value="NZ_FOUQ01000003.1"/>
</dbReference>
<evidence type="ECO:0000259" key="2">
    <source>
        <dbReference type="Pfam" id="PF01471"/>
    </source>
</evidence>
<organism evidence="3 4">
    <name type="scientific">Pleomorphomonas diazotrophica</name>
    <dbReference type="NCBI Taxonomy" id="1166257"/>
    <lineage>
        <taxon>Bacteria</taxon>
        <taxon>Pseudomonadati</taxon>
        <taxon>Pseudomonadota</taxon>
        <taxon>Alphaproteobacteria</taxon>
        <taxon>Hyphomicrobiales</taxon>
        <taxon>Pleomorphomonadaceae</taxon>
        <taxon>Pleomorphomonas</taxon>
    </lineage>
</organism>
<feature type="domain" description="Peptidoglycan binding-like" evidence="2">
    <location>
        <begin position="233"/>
        <end position="286"/>
    </location>
</feature>
<feature type="compositionally biased region" description="Low complexity" evidence="1">
    <location>
        <begin position="182"/>
        <end position="194"/>
    </location>
</feature>
<dbReference type="InterPro" id="IPR002477">
    <property type="entry name" value="Peptidoglycan-bd-like"/>
</dbReference>
<dbReference type="SUPFAM" id="SSF47090">
    <property type="entry name" value="PGBD-like"/>
    <property type="match status" value="2"/>
</dbReference>
<evidence type="ECO:0000313" key="3">
    <source>
        <dbReference type="EMBL" id="PKR88927.1"/>
    </source>
</evidence>
<comment type="caution">
    <text evidence="3">The sequence shown here is derived from an EMBL/GenBank/DDBJ whole genome shotgun (WGS) entry which is preliminary data.</text>
</comment>
<proteinExistence type="predicted"/>